<dbReference type="PANTHER" id="PTHR30354">
    <property type="entry name" value="GNT FAMILY GLUCONATE TRANSPORTER"/>
    <property type="match status" value="1"/>
</dbReference>
<organism evidence="2 3">
    <name type="scientific">Arthrobacter crusticola</name>
    <dbReference type="NCBI Taxonomy" id="2547960"/>
    <lineage>
        <taxon>Bacteria</taxon>
        <taxon>Bacillati</taxon>
        <taxon>Actinomycetota</taxon>
        <taxon>Actinomycetes</taxon>
        <taxon>Micrococcales</taxon>
        <taxon>Micrococcaceae</taxon>
        <taxon>Arthrobacter</taxon>
    </lineage>
</organism>
<feature type="transmembrane region" description="Helical" evidence="1">
    <location>
        <begin position="364"/>
        <end position="383"/>
    </location>
</feature>
<protein>
    <submittedName>
        <fullName evidence="2">GntP family transporter</fullName>
    </submittedName>
</protein>
<dbReference type="InterPro" id="IPR003474">
    <property type="entry name" value="Glcn_transporter"/>
</dbReference>
<feature type="transmembrane region" description="Helical" evidence="1">
    <location>
        <begin position="416"/>
        <end position="440"/>
    </location>
</feature>
<dbReference type="AlphaFoldDB" id="A0A4R5U304"/>
<dbReference type="PANTHER" id="PTHR30354:SF25">
    <property type="entry name" value="INNER MEMBRANE PERMEASE YGBN"/>
    <property type="match status" value="1"/>
</dbReference>
<dbReference type="NCBIfam" id="NF007332">
    <property type="entry name" value="PRK09821.1"/>
    <property type="match status" value="1"/>
</dbReference>
<dbReference type="RefSeq" id="WP_133402458.1">
    <property type="nucleotide sequence ID" value="NZ_SMTK01000001.1"/>
</dbReference>
<proteinExistence type="predicted"/>
<dbReference type="GO" id="GO:0015128">
    <property type="term" value="F:gluconate transmembrane transporter activity"/>
    <property type="evidence" value="ECO:0007669"/>
    <property type="project" value="InterPro"/>
</dbReference>
<keyword evidence="1" id="KW-0812">Transmembrane</keyword>
<gene>
    <name evidence="2" type="ORF">E2F48_02805</name>
</gene>
<feature type="transmembrane region" description="Helical" evidence="1">
    <location>
        <begin position="175"/>
        <end position="197"/>
    </location>
</feature>
<feature type="transmembrane region" description="Helical" evidence="1">
    <location>
        <begin position="33"/>
        <end position="55"/>
    </location>
</feature>
<feature type="transmembrane region" description="Helical" evidence="1">
    <location>
        <begin position="101"/>
        <end position="131"/>
    </location>
</feature>
<name>A0A4R5U304_9MICC</name>
<keyword evidence="1" id="KW-0472">Membrane</keyword>
<evidence type="ECO:0000256" key="1">
    <source>
        <dbReference type="SAM" id="Phobius"/>
    </source>
</evidence>
<dbReference type="GO" id="GO:0005886">
    <property type="term" value="C:plasma membrane"/>
    <property type="evidence" value="ECO:0007669"/>
    <property type="project" value="TreeGrafter"/>
</dbReference>
<keyword evidence="1" id="KW-1133">Transmembrane helix</keyword>
<accession>A0A4R5U304</accession>
<feature type="transmembrane region" description="Helical" evidence="1">
    <location>
        <begin position="62"/>
        <end position="81"/>
    </location>
</feature>
<evidence type="ECO:0000313" key="3">
    <source>
        <dbReference type="Proteomes" id="UP000295411"/>
    </source>
</evidence>
<feature type="transmembrane region" description="Helical" evidence="1">
    <location>
        <begin position="288"/>
        <end position="312"/>
    </location>
</feature>
<evidence type="ECO:0000313" key="2">
    <source>
        <dbReference type="EMBL" id="TDK28046.1"/>
    </source>
</evidence>
<comment type="caution">
    <text evidence="2">The sequence shown here is derived from an EMBL/GenBank/DDBJ whole genome shotgun (WGS) entry which is preliminary data.</text>
</comment>
<feature type="transmembrane region" description="Helical" evidence="1">
    <location>
        <begin position="452"/>
        <end position="477"/>
    </location>
</feature>
<feature type="transmembrane region" description="Helical" evidence="1">
    <location>
        <begin position="143"/>
        <end position="163"/>
    </location>
</feature>
<dbReference type="EMBL" id="SMTK01000001">
    <property type="protein sequence ID" value="TDK28046.1"/>
    <property type="molecule type" value="Genomic_DNA"/>
</dbReference>
<dbReference type="OrthoDB" id="4325159at2"/>
<dbReference type="Pfam" id="PF02447">
    <property type="entry name" value="GntP_permease"/>
    <property type="match status" value="1"/>
</dbReference>
<dbReference type="PIRSF" id="PIRSF002746">
    <property type="entry name" value="Gluconate_transporter"/>
    <property type="match status" value="1"/>
</dbReference>
<feature type="transmembrane region" description="Helical" evidence="1">
    <location>
        <begin position="261"/>
        <end position="282"/>
    </location>
</feature>
<dbReference type="Proteomes" id="UP000295411">
    <property type="component" value="Unassembled WGS sequence"/>
</dbReference>
<reference evidence="2 3" key="1">
    <citation type="submission" date="2019-03" db="EMBL/GenBank/DDBJ databases">
        <title>Arthrobacter sp. nov., an bacterium isolated from biocrust in Mu Us Desert.</title>
        <authorList>
            <person name="Lixiong L."/>
        </authorList>
    </citation>
    <scope>NUCLEOTIDE SEQUENCE [LARGE SCALE GENOMIC DNA]</scope>
    <source>
        <strain evidence="2 3">SLN-3</strain>
    </source>
</reference>
<feature type="transmembrane region" description="Helical" evidence="1">
    <location>
        <begin position="332"/>
        <end position="352"/>
    </location>
</feature>
<keyword evidence="3" id="KW-1185">Reference proteome</keyword>
<sequence length="482" mass="48357">MSTFLLLLTAVAAVALLLVAVIRFKIPAFLALLLVSVLTALVTGIPIGDIIATVIEGMGGTLGSVAILVGLGAMLGKMIEVSGGAEALAGRFTSILGPKRVIAALTAAAFVLAIPVFFDVGFIILVPIIYGFAKAAGVSPVKFGLPVGGIMLAIHVVVPPHPGIVGGAGVLGADIGWITILGLAICVPVGVLGYFVAKRLNRRDFSMLPATAEQFRLFGTGTSDVEREAAATGGSPDPAAGASAAGRSTAVKVKAPSAGMIIALIVLPIAMIMLGTVGSVLLPEESGARAVLSFIGAPIFALLVTLSLTYYFLGVRRGWSSERTGEVMDSALAPTAIVILVTGAGGVFAKVLTTSGIGTALADTLSAAGLPVLLLGFVLAAVLRASQGSATVAIITTAGLLAASVTGGGFTTVQVALIAIAIGFGALGLSHINDSGFWIVTRFLGLSVADGLRTWTVLTTVLGLAGFLLTGLAWILVSAVGL</sequence>